<gene>
    <name evidence="1" type="ORF">PDIGIT_LOCUS15628</name>
</gene>
<dbReference type="Proteomes" id="UP001152607">
    <property type="component" value="Unassembled WGS sequence"/>
</dbReference>
<comment type="caution">
    <text evidence="1">The sequence shown here is derived from an EMBL/GenBank/DDBJ whole genome shotgun (WGS) entry which is preliminary data.</text>
</comment>
<evidence type="ECO:0000313" key="2">
    <source>
        <dbReference type="Proteomes" id="UP001152607"/>
    </source>
</evidence>
<name>A0A9W4UU66_9PLEO</name>
<reference evidence="1" key="1">
    <citation type="submission" date="2023-01" db="EMBL/GenBank/DDBJ databases">
        <authorList>
            <person name="Van Ghelder C."/>
            <person name="Rancurel C."/>
        </authorList>
    </citation>
    <scope>NUCLEOTIDE SEQUENCE</scope>
    <source>
        <strain evidence="1">CNCM I-4278</strain>
    </source>
</reference>
<dbReference type="AlphaFoldDB" id="A0A9W4UU66"/>
<accession>A0A9W4UU66</accession>
<organism evidence="1 2">
    <name type="scientific">Periconia digitata</name>
    <dbReference type="NCBI Taxonomy" id="1303443"/>
    <lineage>
        <taxon>Eukaryota</taxon>
        <taxon>Fungi</taxon>
        <taxon>Dikarya</taxon>
        <taxon>Ascomycota</taxon>
        <taxon>Pezizomycotina</taxon>
        <taxon>Dothideomycetes</taxon>
        <taxon>Pleosporomycetidae</taxon>
        <taxon>Pleosporales</taxon>
        <taxon>Massarineae</taxon>
        <taxon>Periconiaceae</taxon>
        <taxon>Periconia</taxon>
    </lineage>
</organism>
<dbReference type="OrthoDB" id="3882589at2759"/>
<protein>
    <submittedName>
        <fullName evidence="1">Uncharacterized protein</fullName>
    </submittedName>
</protein>
<sequence>MANTFDFNDFSQPLPWNTNPGTAGPGFAPRQNDRLRIHRFHPCRDELLLAYLSTRGISPGFLAEIDQFFDGHPEIFSCGPGEAMIRYMNDQSPMEAYRYFIRGYTRPARYIYSLCWLLYAYSPLRSAM</sequence>
<proteinExistence type="predicted"/>
<keyword evidence="2" id="KW-1185">Reference proteome</keyword>
<dbReference type="EMBL" id="CAOQHR010000013">
    <property type="protein sequence ID" value="CAI6342421.1"/>
    <property type="molecule type" value="Genomic_DNA"/>
</dbReference>
<evidence type="ECO:0000313" key="1">
    <source>
        <dbReference type="EMBL" id="CAI6342421.1"/>
    </source>
</evidence>